<dbReference type="Proteomes" id="UP000005413">
    <property type="component" value="Unassembled WGS sequence"/>
</dbReference>
<gene>
    <name evidence="2" type="ORF">SS7213T_06076</name>
</gene>
<keyword evidence="3" id="KW-1185">Reference proteome</keyword>
<feature type="transmembrane region" description="Helical" evidence="1">
    <location>
        <begin position="292"/>
        <end position="311"/>
    </location>
</feature>
<feature type="transmembrane region" description="Helical" evidence="1">
    <location>
        <begin position="164"/>
        <end position="181"/>
    </location>
</feature>
<proteinExistence type="predicted"/>
<dbReference type="OrthoDB" id="2414594at2"/>
<keyword evidence="1" id="KW-0812">Transmembrane</keyword>
<feature type="transmembrane region" description="Helical" evidence="1">
    <location>
        <begin position="622"/>
        <end position="642"/>
    </location>
</feature>
<feature type="transmembrane region" description="Helical" evidence="1">
    <location>
        <begin position="7"/>
        <end position="25"/>
    </location>
</feature>
<dbReference type="EMBL" id="AEUN01000401">
    <property type="protein sequence ID" value="EHJ08020.1"/>
    <property type="molecule type" value="Genomic_DNA"/>
</dbReference>
<evidence type="ECO:0000313" key="3">
    <source>
        <dbReference type="Proteomes" id="UP000005413"/>
    </source>
</evidence>
<dbReference type="Pfam" id="PF07242">
    <property type="entry name" value="DUF1430"/>
    <property type="match status" value="1"/>
</dbReference>
<dbReference type="NCBIfam" id="TIGR01654">
    <property type="entry name" value="bact_immun_7tm"/>
    <property type="match status" value="1"/>
</dbReference>
<keyword evidence="1" id="KW-0472">Membrane</keyword>
<organism evidence="2 3">
    <name type="scientific">Staphylococcus simiae CCM 7213 = CCUG 51256</name>
    <dbReference type="NCBI Taxonomy" id="911238"/>
    <lineage>
        <taxon>Bacteria</taxon>
        <taxon>Bacillati</taxon>
        <taxon>Bacillota</taxon>
        <taxon>Bacilli</taxon>
        <taxon>Bacillales</taxon>
        <taxon>Staphylococcaceae</taxon>
        <taxon>Staphylococcus</taxon>
    </lineage>
</organism>
<feature type="transmembrane region" description="Helical" evidence="1">
    <location>
        <begin position="247"/>
        <end position="271"/>
    </location>
</feature>
<comment type="caution">
    <text evidence="2">The sequence shown here is derived from an EMBL/GenBank/DDBJ whole genome shotgun (WGS) entry which is preliminary data.</text>
</comment>
<dbReference type="PATRIC" id="fig|911238.3.peg.1022"/>
<feature type="transmembrane region" description="Helical" evidence="1">
    <location>
        <begin position="547"/>
        <end position="573"/>
    </location>
</feature>
<name>G5JIC9_9STAP</name>
<evidence type="ECO:0000313" key="2">
    <source>
        <dbReference type="EMBL" id="EHJ08020.1"/>
    </source>
</evidence>
<accession>G5JIC9</accession>
<dbReference type="RefSeq" id="WP_002463763.1">
    <property type="nucleotide sequence ID" value="NZ_AEUN01000401.1"/>
</dbReference>
<feature type="transmembrane region" description="Helical" evidence="1">
    <location>
        <begin position="214"/>
        <end position="235"/>
    </location>
</feature>
<feature type="transmembrane region" description="Helical" evidence="1">
    <location>
        <begin position="594"/>
        <end position="616"/>
    </location>
</feature>
<dbReference type="InterPro" id="IPR006541">
    <property type="entry name" value="Bacteriocin_ass"/>
</dbReference>
<protein>
    <submittedName>
        <fullName evidence="2">Membrane protein</fullName>
    </submittedName>
</protein>
<dbReference type="AlphaFoldDB" id="G5JIC9"/>
<sequence length="654" mass="76532">MKVFKIVLDFIVVLLVALLLFIFSYKESESYIPNAKYIVNINKWNYEHSKTDIFKSIEQFAKQQDISIYKVSPSISKENVDKDIYIFNPLNNIKIQPFNSQLVNHYLTDKALQQRDVLGDYYITSSHFNEQALKDMFQDKGLKAHITKVNTGQIALEVLFDTQLIIPIIAIAMIYVLYYLYDKNRNFKQYAIQSLHGYQLHQLIAQGFIRKSGYWLIMIMSQLLVTIVTLILTTFNGNLLVFLQRLIVLDMILILFVIVAYIWSAILLLNLNIASMIKGKQHFKTMRTINTIAKCILLVLLAFVITQNIHIMSDLQKVKATEQYWHVVDDYYAVELAPILEDEAAMKSSMANIHKLIQDNERYGNALLIKTKSFLASSPHNYSPFDGNVTFVNPQFWKLYNQKYPLNIPLNDRPQRVEAMIPANHKADWHTIKAEYQEWYLDLKAKNINKGSIQVTKVKQPTDLFSFEYRTVDYFKKVKSSAIINVTADDLWDDFYYATLSQGGYLFKDYDAVNDSIKKYNLQNKISGVTKVQDIIERDYRQNQLQLVVLSSSMVFLIIVMIAVVLFDVKIYFEQHNKVIVMKKLFGYKLAHIHYRYVLLSNLLLIIVWGITYNIINSPYLSWLFLTTLVIQLFLQCIYMRYLEKYFNKVIREL</sequence>
<evidence type="ECO:0000256" key="1">
    <source>
        <dbReference type="SAM" id="Phobius"/>
    </source>
</evidence>
<keyword evidence="1" id="KW-1133">Transmembrane helix</keyword>
<reference evidence="2 3" key="1">
    <citation type="journal article" date="2012" name="BMC Genomics">
        <title>Comparative genomic analysis of the genus Staphylococcus including Staphylococcus aureus and its newly described sister species Staphylococcus simiae.</title>
        <authorList>
            <person name="Suzuki H."/>
            <person name="Lefebure T."/>
            <person name="Pavinski Bitar P."/>
            <person name="Stanhope M.J."/>
        </authorList>
    </citation>
    <scope>NUCLEOTIDE SEQUENCE [LARGE SCALE GENOMIC DNA]</scope>
    <source>
        <strain evidence="2 3">CCM 7213</strain>
    </source>
</reference>